<reference evidence="3 4" key="1">
    <citation type="submission" date="2019-10" db="EMBL/GenBank/DDBJ databases">
        <title>Actinomadura rubteroloni sp. nov. and Actinomadura macrotermitis sp. nov., isolated from the gut of fungus growing-termite Macrotermes natalensis.</title>
        <authorList>
            <person name="Benndorf R."/>
            <person name="Martin K."/>
            <person name="Kuefner M."/>
            <person name="De Beer W."/>
            <person name="Kaster A.-K."/>
            <person name="Vollmers J."/>
            <person name="Poulsen M."/>
            <person name="Beemelmanns C."/>
        </authorList>
    </citation>
    <scope>NUCLEOTIDE SEQUENCE [LARGE SCALE GENOMIC DNA]</scope>
    <source>
        <strain evidence="3 4">RB68</strain>
    </source>
</reference>
<dbReference type="InterPro" id="IPR042070">
    <property type="entry name" value="PucR_C-HTH_sf"/>
</dbReference>
<accession>A0A7K0BQP7</accession>
<dbReference type="SUPFAM" id="SSF46689">
    <property type="entry name" value="Homeodomain-like"/>
    <property type="match status" value="1"/>
</dbReference>
<dbReference type="InterPro" id="IPR051448">
    <property type="entry name" value="CdaR-like_regulators"/>
</dbReference>
<dbReference type="PANTHER" id="PTHR33744">
    <property type="entry name" value="CARBOHYDRATE DIACID REGULATOR"/>
    <property type="match status" value="1"/>
</dbReference>
<dbReference type="EMBL" id="WEGH01000001">
    <property type="protein sequence ID" value="MQY03505.1"/>
    <property type="molecule type" value="Genomic_DNA"/>
</dbReference>
<keyword evidence="4" id="KW-1185">Reference proteome</keyword>
<dbReference type="RefSeq" id="WP_328593886.1">
    <property type="nucleotide sequence ID" value="NZ_WEGH01000001.1"/>
</dbReference>
<dbReference type="InterPro" id="IPR009057">
    <property type="entry name" value="Homeodomain-like_sf"/>
</dbReference>
<evidence type="ECO:0000259" key="2">
    <source>
        <dbReference type="Pfam" id="PF13556"/>
    </source>
</evidence>
<evidence type="ECO:0000313" key="3">
    <source>
        <dbReference type="EMBL" id="MQY03505.1"/>
    </source>
</evidence>
<dbReference type="PANTHER" id="PTHR33744:SF17">
    <property type="entry name" value="CONSERVED PROTEIN"/>
    <property type="match status" value="1"/>
</dbReference>
<gene>
    <name evidence="3" type="ORF">ACRB68_15480</name>
</gene>
<name>A0A7K0BQP7_9ACTN</name>
<evidence type="ECO:0000313" key="4">
    <source>
        <dbReference type="Proteomes" id="UP000487268"/>
    </source>
</evidence>
<dbReference type="Gene3D" id="1.10.10.2840">
    <property type="entry name" value="PucR C-terminal helix-turn-helix domain"/>
    <property type="match status" value="1"/>
</dbReference>
<feature type="region of interest" description="Disordered" evidence="1">
    <location>
        <begin position="1"/>
        <end position="23"/>
    </location>
</feature>
<dbReference type="Pfam" id="PF13556">
    <property type="entry name" value="HTH_30"/>
    <property type="match status" value="1"/>
</dbReference>
<dbReference type="Proteomes" id="UP000487268">
    <property type="component" value="Unassembled WGS sequence"/>
</dbReference>
<evidence type="ECO:0000256" key="1">
    <source>
        <dbReference type="SAM" id="MobiDB-lite"/>
    </source>
</evidence>
<feature type="compositionally biased region" description="Polar residues" evidence="1">
    <location>
        <begin position="9"/>
        <end position="19"/>
    </location>
</feature>
<feature type="domain" description="PucR C-terminal helix-turn-helix" evidence="2">
    <location>
        <begin position="86"/>
        <end position="130"/>
    </location>
</feature>
<sequence>MTDRPSCSPGPSSIGTSSLEGGAACRPARTELRRSLLRVPEPLPWAWGPSWSSLGALRLLRCAGDEALAQATLTPGIETLLHHPDLAATARLFLDHAGSVQTTAAALGIHRQTLYHRLHRIEALTGLTLSPHLNPP</sequence>
<proteinExistence type="predicted"/>
<protein>
    <recommendedName>
        <fullName evidence="2">PucR C-terminal helix-turn-helix domain-containing protein</fullName>
    </recommendedName>
</protein>
<comment type="caution">
    <text evidence="3">The sequence shown here is derived from an EMBL/GenBank/DDBJ whole genome shotgun (WGS) entry which is preliminary data.</text>
</comment>
<dbReference type="AlphaFoldDB" id="A0A7K0BQP7"/>
<dbReference type="InterPro" id="IPR025736">
    <property type="entry name" value="PucR_C-HTH_dom"/>
</dbReference>
<organism evidence="3 4">
    <name type="scientific">Actinomadura macrotermitis</name>
    <dbReference type="NCBI Taxonomy" id="2585200"/>
    <lineage>
        <taxon>Bacteria</taxon>
        <taxon>Bacillati</taxon>
        <taxon>Actinomycetota</taxon>
        <taxon>Actinomycetes</taxon>
        <taxon>Streptosporangiales</taxon>
        <taxon>Thermomonosporaceae</taxon>
        <taxon>Actinomadura</taxon>
    </lineage>
</organism>